<sequence>MDSRGGPGEEVDLMDELLESGENFDELNDVVSDDKINKKRSGHHSSGSDASKLNKRSDNTTDPQINSHGGRRSSEGGAGMKNSDTLSKMSSSNNAPLSPNNCELGNSSTSGPGVKTNIGNSDSGTKKRPKEAITAPKKKIEAPSNSSKDMDELTDVDDDELMDFEDSPRHSDGAISSAGENNRTSREPSFSGASRASSTSRNQSPAPRDEDEANNSDSGRRENDSSNKRNRSSSVRSEREEKTEDTEEQVATNATSTATGKKKYDYITKINYLFREARFFLMKSNNEENIALSKSKGVWSTPPQNETKVNQAVKECRNVILLYSVKESGKFCGK</sequence>
<reference evidence="3" key="2">
    <citation type="journal article" date="2018" name="Environ. Sci. Technol.">
        <title>The Toxicogenome of Hyalella azteca: A Model for Sediment Ecotoxicology and Evolutionary Toxicology.</title>
        <authorList>
            <person name="Poynton H.C."/>
            <person name="Hasenbein S."/>
            <person name="Benoit J.B."/>
            <person name="Sepulveda M.S."/>
            <person name="Poelchau M.F."/>
            <person name="Hughes D.S.T."/>
            <person name="Murali S.C."/>
            <person name="Chen S."/>
            <person name="Glastad K.M."/>
            <person name="Goodisman M.A.D."/>
            <person name="Werren J.H."/>
            <person name="Vineis J.H."/>
            <person name="Bowen J.L."/>
            <person name="Friedrich M."/>
            <person name="Jones J."/>
            <person name="Robertson H.M."/>
            <person name="Feyereisen R."/>
            <person name="Mechler-Hickson A."/>
            <person name="Mathers N."/>
            <person name="Lee C.E."/>
            <person name="Colbourne J.K."/>
            <person name="Biales A."/>
            <person name="Johnston J.S."/>
            <person name="Wellborn G.A."/>
            <person name="Rosendale A.J."/>
            <person name="Cridge A.G."/>
            <person name="Munoz-Torres M.C."/>
            <person name="Bain P.A."/>
            <person name="Manny A.R."/>
            <person name="Major K.M."/>
            <person name="Lambert F.N."/>
            <person name="Vulpe C.D."/>
            <person name="Tuck P."/>
            <person name="Blalock B.J."/>
            <person name="Lin Y.Y."/>
            <person name="Smith M.E."/>
            <person name="Ochoa-Acuna H."/>
            <person name="Chen M.M."/>
            <person name="Childers C.P."/>
            <person name="Qu J."/>
            <person name="Dugan S."/>
            <person name="Lee S.L."/>
            <person name="Chao H."/>
            <person name="Dinh H."/>
            <person name="Han Y."/>
            <person name="Doddapaneni H."/>
            <person name="Worley K.C."/>
            <person name="Muzny D.M."/>
            <person name="Gibbs R.A."/>
            <person name="Richards S."/>
        </authorList>
    </citation>
    <scope>NUCLEOTIDE SEQUENCE</scope>
    <source>
        <strain evidence="3">HAZT.00-mixed</strain>
        <tissue evidence="3">Whole organism</tissue>
    </source>
</reference>
<evidence type="ECO:0000259" key="2">
    <source>
        <dbReference type="PROSITE" id="PS50882"/>
    </source>
</evidence>
<dbReference type="GO" id="GO:0000381">
    <property type="term" value="P:regulation of alternative mRNA splicing, via spliceosome"/>
    <property type="evidence" value="ECO:0007669"/>
    <property type="project" value="TreeGrafter"/>
</dbReference>
<feature type="compositionally biased region" description="Acidic residues" evidence="1">
    <location>
        <begin position="9"/>
        <end position="28"/>
    </location>
</feature>
<dbReference type="GO" id="GO:0003729">
    <property type="term" value="F:mRNA binding"/>
    <property type="evidence" value="ECO:0007669"/>
    <property type="project" value="TreeGrafter"/>
</dbReference>
<feature type="compositionally biased region" description="Low complexity" evidence="1">
    <location>
        <begin position="90"/>
        <end position="101"/>
    </location>
</feature>
<dbReference type="GO" id="GO:0000398">
    <property type="term" value="P:mRNA splicing, via spliceosome"/>
    <property type="evidence" value="ECO:0007669"/>
    <property type="project" value="TreeGrafter"/>
</dbReference>
<comment type="caution">
    <text evidence="3">The sequence shown here is derived from an EMBL/GenBank/DDBJ whole genome shotgun (WGS) entry which is preliminary data.</text>
</comment>
<evidence type="ECO:0000256" key="1">
    <source>
        <dbReference type="SAM" id="MobiDB-lite"/>
    </source>
</evidence>
<dbReference type="Pfam" id="PF04146">
    <property type="entry name" value="YTH"/>
    <property type="match status" value="1"/>
</dbReference>
<feature type="compositionally biased region" description="Basic and acidic residues" evidence="1">
    <location>
        <begin position="218"/>
        <end position="227"/>
    </location>
</feature>
<dbReference type="Gene3D" id="3.10.590.10">
    <property type="entry name" value="ph1033 like domains"/>
    <property type="match status" value="1"/>
</dbReference>
<dbReference type="InterPro" id="IPR045168">
    <property type="entry name" value="YTH_prot"/>
</dbReference>
<gene>
    <name evidence="3" type="ORF">HAZT_HAZT006825</name>
</gene>
<dbReference type="CDD" id="cd21134">
    <property type="entry name" value="YTH"/>
    <property type="match status" value="1"/>
</dbReference>
<feature type="domain" description="YTH" evidence="2">
    <location>
        <begin position="277"/>
        <end position="334"/>
    </location>
</feature>
<dbReference type="GO" id="GO:1990247">
    <property type="term" value="F:N6-methyladenosine-containing RNA reader activity"/>
    <property type="evidence" value="ECO:0007669"/>
    <property type="project" value="TreeGrafter"/>
</dbReference>
<reference evidence="3" key="3">
    <citation type="submission" date="2019-06" db="EMBL/GenBank/DDBJ databases">
        <authorList>
            <person name="Poynton C."/>
            <person name="Hasenbein S."/>
            <person name="Benoit J.B."/>
            <person name="Sepulveda M.S."/>
            <person name="Poelchau M.F."/>
            <person name="Murali S.C."/>
            <person name="Chen S."/>
            <person name="Glastad K.M."/>
            <person name="Werren J.H."/>
            <person name="Vineis J.H."/>
            <person name="Bowen J.L."/>
            <person name="Friedrich M."/>
            <person name="Jones J."/>
            <person name="Robertson H.M."/>
            <person name="Feyereisen R."/>
            <person name="Mechler-Hickson A."/>
            <person name="Mathers N."/>
            <person name="Lee C.E."/>
            <person name="Colbourne J.K."/>
            <person name="Biales A."/>
            <person name="Johnston J.S."/>
            <person name="Wellborn G.A."/>
            <person name="Rosendale A.J."/>
            <person name="Cridge A.G."/>
            <person name="Munoz-Torres M.C."/>
            <person name="Bain P.A."/>
            <person name="Manny A.R."/>
            <person name="Major K.M."/>
            <person name="Lambert F.N."/>
            <person name="Vulpe C.D."/>
            <person name="Tuck P."/>
            <person name="Blalock B.J."/>
            <person name="Lin Y.-Y."/>
            <person name="Smith M.E."/>
            <person name="Ochoa-Acuna H."/>
            <person name="Chen M.-J.M."/>
            <person name="Childers C.P."/>
            <person name="Qu J."/>
            <person name="Dugan S."/>
            <person name="Lee S.L."/>
            <person name="Chao H."/>
            <person name="Dinh H."/>
            <person name="Han Y."/>
            <person name="Doddapaneni H."/>
            <person name="Worley K.C."/>
            <person name="Muzny D.M."/>
            <person name="Gibbs R.A."/>
            <person name="Richards S."/>
        </authorList>
    </citation>
    <scope>NUCLEOTIDE SEQUENCE</scope>
    <source>
        <strain evidence="3">HAZT.00-mixed</strain>
        <tissue evidence="3">Whole organism</tissue>
    </source>
</reference>
<dbReference type="InterPro" id="IPR007275">
    <property type="entry name" value="YTH_domain"/>
</dbReference>
<feature type="compositionally biased region" description="Polar residues" evidence="1">
    <location>
        <begin position="249"/>
        <end position="259"/>
    </location>
</feature>
<dbReference type="PANTHER" id="PTHR12357:SF3">
    <property type="entry name" value="YTH DOMAIN-CONTAINING PROTEIN 1"/>
    <property type="match status" value="1"/>
</dbReference>
<evidence type="ECO:0000313" key="3">
    <source>
        <dbReference type="EMBL" id="KAA0191642.1"/>
    </source>
</evidence>
<dbReference type="EMBL" id="JQDR03012168">
    <property type="protein sequence ID" value="KAA0191642.1"/>
    <property type="molecule type" value="Genomic_DNA"/>
</dbReference>
<organism evidence="3">
    <name type="scientific">Hyalella azteca</name>
    <name type="common">Amphipod</name>
    <dbReference type="NCBI Taxonomy" id="294128"/>
    <lineage>
        <taxon>Eukaryota</taxon>
        <taxon>Metazoa</taxon>
        <taxon>Ecdysozoa</taxon>
        <taxon>Arthropoda</taxon>
        <taxon>Crustacea</taxon>
        <taxon>Multicrustacea</taxon>
        <taxon>Malacostraca</taxon>
        <taxon>Eumalacostraca</taxon>
        <taxon>Peracarida</taxon>
        <taxon>Amphipoda</taxon>
        <taxon>Senticaudata</taxon>
        <taxon>Talitrida</taxon>
        <taxon>Talitroidea</taxon>
        <taxon>Hyalellidae</taxon>
        <taxon>Hyalella</taxon>
    </lineage>
</organism>
<feature type="compositionally biased region" description="Low complexity" evidence="1">
    <location>
        <begin position="189"/>
        <end position="201"/>
    </location>
</feature>
<feature type="region of interest" description="Disordered" evidence="1">
    <location>
        <begin position="1"/>
        <end position="259"/>
    </location>
</feature>
<dbReference type="PROSITE" id="PS50882">
    <property type="entry name" value="YTH"/>
    <property type="match status" value="1"/>
</dbReference>
<proteinExistence type="predicted"/>
<protein>
    <recommendedName>
        <fullName evidence="2">YTH domain-containing protein</fullName>
    </recommendedName>
</protein>
<accession>A0A6A0GY84</accession>
<name>A0A6A0GY84_HYAAZ</name>
<reference evidence="3" key="1">
    <citation type="submission" date="2014-08" db="EMBL/GenBank/DDBJ databases">
        <authorList>
            <person name="Murali S."/>
            <person name="Richards S."/>
            <person name="Bandaranaike D."/>
            <person name="Bellair M."/>
            <person name="Blankenburg K."/>
            <person name="Chao H."/>
            <person name="Dinh H."/>
            <person name="Doddapaneni H."/>
            <person name="Dugan-Rocha S."/>
            <person name="Elkadiri S."/>
            <person name="Gnanaolivu R."/>
            <person name="Hughes D."/>
            <person name="Lee S."/>
            <person name="Li M."/>
            <person name="Ming W."/>
            <person name="Munidasa M."/>
            <person name="Muniz J."/>
            <person name="Nguyen L."/>
            <person name="Osuji N."/>
            <person name="Pu L.-L."/>
            <person name="Puazo M."/>
            <person name="Skinner E."/>
            <person name="Qu C."/>
            <person name="Quiroz J."/>
            <person name="Raj R."/>
            <person name="Weissenberger G."/>
            <person name="Xin Y."/>
            <person name="Zou X."/>
            <person name="Han Y."/>
            <person name="Worley K."/>
            <person name="Muzny D."/>
            <person name="Gibbs R."/>
        </authorList>
    </citation>
    <scope>NUCLEOTIDE SEQUENCE</scope>
    <source>
        <strain evidence="3">HAZT.00-mixed</strain>
        <tissue evidence="3">Whole organism</tissue>
    </source>
</reference>
<dbReference type="AlphaFoldDB" id="A0A6A0GY84"/>
<feature type="compositionally biased region" description="Acidic residues" evidence="1">
    <location>
        <begin position="152"/>
        <end position="165"/>
    </location>
</feature>
<dbReference type="GO" id="GO:0005654">
    <property type="term" value="C:nucleoplasm"/>
    <property type="evidence" value="ECO:0007669"/>
    <property type="project" value="TreeGrafter"/>
</dbReference>
<feature type="compositionally biased region" description="Polar residues" evidence="1">
    <location>
        <begin position="103"/>
        <end position="123"/>
    </location>
</feature>
<dbReference type="PANTHER" id="PTHR12357">
    <property type="entry name" value="YTH YT521-B HOMOLOGY DOMAIN-CONTAINING"/>
    <property type="match status" value="1"/>
</dbReference>
<dbReference type="Proteomes" id="UP000711488">
    <property type="component" value="Unassembled WGS sequence"/>
</dbReference>